<dbReference type="InterPro" id="IPR018076">
    <property type="entry name" value="T2SS_GspF_dom"/>
</dbReference>
<organism evidence="8 9">
    <name type="scientific">Guptibacillus hwajinpoensis</name>
    <dbReference type="NCBI Taxonomy" id="208199"/>
    <lineage>
        <taxon>Bacteria</taxon>
        <taxon>Bacillati</taxon>
        <taxon>Bacillota</taxon>
        <taxon>Bacilli</taxon>
        <taxon>Bacillales</taxon>
        <taxon>Guptibacillaceae</taxon>
        <taxon>Guptibacillus</taxon>
    </lineage>
</organism>
<dbReference type="InterPro" id="IPR042094">
    <property type="entry name" value="T2SS_GspF_sf"/>
</dbReference>
<keyword evidence="5 6" id="KW-0472">Membrane</keyword>
<gene>
    <name evidence="8" type="ORF">FBF83_04840</name>
</gene>
<protein>
    <recommendedName>
        <fullName evidence="7">Type II secretion system protein GspF domain-containing protein</fullName>
    </recommendedName>
</protein>
<feature type="transmembrane region" description="Helical" evidence="6">
    <location>
        <begin position="315"/>
        <end position="334"/>
    </location>
</feature>
<evidence type="ECO:0000259" key="7">
    <source>
        <dbReference type="Pfam" id="PF00482"/>
    </source>
</evidence>
<proteinExistence type="predicted"/>
<dbReference type="OrthoDB" id="9803381at2"/>
<evidence type="ECO:0000256" key="1">
    <source>
        <dbReference type="ARBA" id="ARBA00004651"/>
    </source>
</evidence>
<feature type="transmembrane region" description="Helical" evidence="6">
    <location>
        <begin position="117"/>
        <end position="134"/>
    </location>
</feature>
<comment type="caution">
    <text evidence="8">The sequence shown here is derived from an EMBL/GenBank/DDBJ whole genome shotgun (WGS) entry which is preliminary data.</text>
</comment>
<accession>A0A4U1MKZ3</accession>
<feature type="transmembrane region" description="Helical" evidence="6">
    <location>
        <begin position="140"/>
        <end position="156"/>
    </location>
</feature>
<dbReference type="Pfam" id="PF00482">
    <property type="entry name" value="T2SSF"/>
    <property type="match status" value="1"/>
</dbReference>
<evidence type="ECO:0000256" key="5">
    <source>
        <dbReference type="ARBA" id="ARBA00023136"/>
    </source>
</evidence>
<feature type="transmembrane region" description="Helical" evidence="6">
    <location>
        <begin position="283"/>
        <end position="303"/>
    </location>
</feature>
<evidence type="ECO:0000256" key="4">
    <source>
        <dbReference type="ARBA" id="ARBA00022989"/>
    </source>
</evidence>
<feature type="transmembrane region" description="Helical" evidence="6">
    <location>
        <begin position="27"/>
        <end position="49"/>
    </location>
</feature>
<sequence>MYQNSLSKTAMKFHHPGLKRCGKMNDLVVIVTLLLIFTIIFYFVSNRLVRNRQTKKRIDTFIPLSASTEEVEQVQNNKLLKRFVSSVSRFFEGMKLSSKTKQMLEQAGSSMKEEEFLVVRLFSALGASVSLFLIGIPWYGAIPAAFIGFVIPSSYMKSKRRKRVKLLSYQLVEALGTMSNSMRAGFSFLQTMQLIGKEMPDPIGPEFDRAVREIGMGIPMEDVFTSLLARLPNKELEVVVQAILAQRKSGGNLAQLMDTMEETIRGRIRVLEELKTLTAQGKLSSIIITALPLLMALYLYVVSPTYFEPMLTSPLGMFLLVSGSISLLIGWVLIQKIVRIEV</sequence>
<dbReference type="Gene3D" id="1.20.81.30">
    <property type="entry name" value="Type II secretion system (T2SS), domain F"/>
    <property type="match status" value="1"/>
</dbReference>
<dbReference type="GO" id="GO:0005886">
    <property type="term" value="C:plasma membrane"/>
    <property type="evidence" value="ECO:0007669"/>
    <property type="project" value="UniProtKB-SubCell"/>
</dbReference>
<keyword evidence="3 6" id="KW-0812">Transmembrane</keyword>
<keyword evidence="2" id="KW-1003">Cell membrane</keyword>
<evidence type="ECO:0000313" key="8">
    <source>
        <dbReference type="EMBL" id="TKD72129.1"/>
    </source>
</evidence>
<evidence type="ECO:0000256" key="6">
    <source>
        <dbReference type="SAM" id="Phobius"/>
    </source>
</evidence>
<dbReference type="PANTHER" id="PTHR35007:SF1">
    <property type="entry name" value="PILUS ASSEMBLY PROTEIN"/>
    <property type="match status" value="1"/>
</dbReference>
<comment type="subcellular location">
    <subcellularLocation>
        <location evidence="1">Cell membrane</location>
        <topology evidence="1">Multi-pass membrane protein</topology>
    </subcellularLocation>
</comment>
<feature type="domain" description="Type II secretion system protein GspF" evidence="7">
    <location>
        <begin position="175"/>
        <end position="299"/>
    </location>
</feature>
<keyword evidence="4 6" id="KW-1133">Transmembrane helix</keyword>
<evidence type="ECO:0000256" key="2">
    <source>
        <dbReference type="ARBA" id="ARBA00022475"/>
    </source>
</evidence>
<evidence type="ECO:0000313" key="9">
    <source>
        <dbReference type="Proteomes" id="UP000310541"/>
    </source>
</evidence>
<evidence type="ECO:0000256" key="3">
    <source>
        <dbReference type="ARBA" id="ARBA00022692"/>
    </source>
</evidence>
<reference evidence="8 9" key="1">
    <citation type="submission" date="2019-04" db="EMBL/GenBank/DDBJ databases">
        <title>Genome sequence of Bacillus hwajinpoensis strain Y2.</title>
        <authorList>
            <person name="Fair J.L."/>
            <person name="Maclea K.S."/>
        </authorList>
    </citation>
    <scope>NUCLEOTIDE SEQUENCE [LARGE SCALE GENOMIC DNA]</scope>
    <source>
        <strain evidence="8 9">Y2</strain>
    </source>
</reference>
<dbReference type="AlphaFoldDB" id="A0A4U1MKZ3"/>
<dbReference type="EMBL" id="SWFM01000001">
    <property type="protein sequence ID" value="TKD72129.1"/>
    <property type="molecule type" value="Genomic_DNA"/>
</dbReference>
<dbReference type="PANTHER" id="PTHR35007">
    <property type="entry name" value="INTEGRAL MEMBRANE PROTEIN-RELATED"/>
    <property type="match status" value="1"/>
</dbReference>
<dbReference type="Proteomes" id="UP000310541">
    <property type="component" value="Unassembled WGS sequence"/>
</dbReference>
<name>A0A4U1MKZ3_9BACL</name>